<sequence>MTAPSSNPIEVPKKKCAAYIHDEVYGTMGCGEVRWTEKVNSESIRNRYGTLDLQRFVPGLGQNALKDTSGRRS</sequence>
<dbReference type="EMBL" id="QEFC01003472">
    <property type="protein sequence ID" value="KAE9447895.1"/>
    <property type="molecule type" value="Genomic_DNA"/>
</dbReference>
<dbReference type="AlphaFoldDB" id="A0A6A4KQ78"/>
<evidence type="ECO:0000313" key="2">
    <source>
        <dbReference type="Proteomes" id="UP000428333"/>
    </source>
</evidence>
<gene>
    <name evidence="1" type="ORF">C3L33_20197</name>
</gene>
<feature type="non-terminal residue" evidence="1">
    <location>
        <position position="1"/>
    </location>
</feature>
<keyword evidence="2" id="KW-1185">Reference proteome</keyword>
<accession>A0A6A4KQ78</accession>
<comment type="caution">
    <text evidence="1">The sequence shown here is derived from an EMBL/GenBank/DDBJ whole genome shotgun (WGS) entry which is preliminary data.</text>
</comment>
<name>A0A6A4KQ78_9ERIC</name>
<dbReference type="Proteomes" id="UP000428333">
    <property type="component" value="Linkage Group LG12"/>
</dbReference>
<protein>
    <submittedName>
        <fullName evidence="1">Uncharacterized protein</fullName>
    </submittedName>
</protein>
<proteinExistence type="predicted"/>
<evidence type="ECO:0000313" key="1">
    <source>
        <dbReference type="EMBL" id="KAE9447895.1"/>
    </source>
</evidence>
<dbReference type="OrthoDB" id="10399663at2759"/>
<reference evidence="1 2" key="1">
    <citation type="journal article" date="2019" name="Genome Biol. Evol.">
        <title>The Rhododendron genome and chromosomal organization provide insight into shared whole-genome duplications across the heath family (Ericaceae).</title>
        <authorList>
            <person name="Soza V.L."/>
            <person name="Lindsley D."/>
            <person name="Waalkes A."/>
            <person name="Ramage E."/>
            <person name="Patwardhan R.P."/>
            <person name="Burton J.N."/>
            <person name="Adey A."/>
            <person name="Kumar A."/>
            <person name="Qiu R."/>
            <person name="Shendure J."/>
            <person name="Hall B."/>
        </authorList>
    </citation>
    <scope>NUCLEOTIDE SEQUENCE [LARGE SCALE GENOMIC DNA]</scope>
    <source>
        <strain evidence="1">RSF 1966-606</strain>
    </source>
</reference>
<organism evidence="1 2">
    <name type="scientific">Rhododendron williamsianum</name>
    <dbReference type="NCBI Taxonomy" id="262921"/>
    <lineage>
        <taxon>Eukaryota</taxon>
        <taxon>Viridiplantae</taxon>
        <taxon>Streptophyta</taxon>
        <taxon>Embryophyta</taxon>
        <taxon>Tracheophyta</taxon>
        <taxon>Spermatophyta</taxon>
        <taxon>Magnoliopsida</taxon>
        <taxon>eudicotyledons</taxon>
        <taxon>Gunneridae</taxon>
        <taxon>Pentapetalae</taxon>
        <taxon>asterids</taxon>
        <taxon>Ericales</taxon>
        <taxon>Ericaceae</taxon>
        <taxon>Ericoideae</taxon>
        <taxon>Rhodoreae</taxon>
        <taxon>Rhododendron</taxon>
    </lineage>
</organism>